<dbReference type="AlphaFoldDB" id="A0A174H462"/>
<gene>
    <name evidence="1" type="ORF">ERS852491_02998</name>
</gene>
<evidence type="ECO:0000313" key="2">
    <source>
        <dbReference type="Proteomes" id="UP000095544"/>
    </source>
</evidence>
<evidence type="ECO:0000313" key="1">
    <source>
        <dbReference type="EMBL" id="CUO69653.1"/>
    </source>
</evidence>
<accession>A0A174H462</accession>
<dbReference type="EMBL" id="CYZU01000029">
    <property type="protein sequence ID" value="CUO69653.1"/>
    <property type="molecule type" value="Genomic_DNA"/>
</dbReference>
<reference evidence="1 2" key="1">
    <citation type="submission" date="2015-09" db="EMBL/GenBank/DDBJ databases">
        <authorList>
            <consortium name="Pathogen Informatics"/>
        </authorList>
    </citation>
    <scope>NUCLEOTIDE SEQUENCE [LARGE SCALE GENOMIC DNA]</scope>
    <source>
        <strain evidence="1 2">2789STDY5834876</strain>
    </source>
</reference>
<name>A0A174H462_9FIRM</name>
<proteinExistence type="predicted"/>
<protein>
    <submittedName>
        <fullName evidence="1">Uncharacterized protein</fullName>
    </submittedName>
</protein>
<sequence>MERHPTYFHIYQQAALLNSLDTEYSKEVEENYG</sequence>
<organism evidence="1 2">
    <name type="scientific">Faecalicatena contorta</name>
    <dbReference type="NCBI Taxonomy" id="39482"/>
    <lineage>
        <taxon>Bacteria</taxon>
        <taxon>Bacillati</taxon>
        <taxon>Bacillota</taxon>
        <taxon>Clostridia</taxon>
        <taxon>Lachnospirales</taxon>
        <taxon>Lachnospiraceae</taxon>
        <taxon>Faecalicatena</taxon>
    </lineage>
</organism>
<dbReference type="Proteomes" id="UP000095544">
    <property type="component" value="Unassembled WGS sequence"/>
</dbReference>